<dbReference type="CDD" id="cd00637">
    <property type="entry name" value="7tm_classA_rhodopsin-like"/>
    <property type="match status" value="1"/>
</dbReference>
<feature type="transmembrane region" description="Helical" evidence="9">
    <location>
        <begin position="105"/>
        <end position="126"/>
    </location>
</feature>
<dbReference type="GO" id="GO:0004930">
    <property type="term" value="F:G protein-coupled receptor activity"/>
    <property type="evidence" value="ECO:0007669"/>
    <property type="project" value="UniProtKB-KW"/>
</dbReference>
<dbReference type="PROSITE" id="PS00237">
    <property type="entry name" value="G_PROTEIN_RECEP_F1_1"/>
    <property type="match status" value="1"/>
</dbReference>
<keyword evidence="7 8" id="KW-0807">Transducer</keyword>
<keyword evidence="3 9" id="KW-1133">Transmembrane helix</keyword>
<sequence>MAGEADNTSRNSNMFSNLTLYDLNGDKVKMNIGALVFIGILMILGLLGNINTIFIYLNRYKPSNYRTFILCLAIVDLATCCFSMPVSLIILRFPLMFPYDKACQGFYFFTLSMCIGSSLILVTIAADRYRKICVPHGAQISVRMAKYICILDLLLASAFSWPSIILFGNERYEIPKHNVNGTGCYYNDEFRNTNYPAKYNYFLLFILLVTYVALLLIYVLIGKRLLHIQRKGRSNIQLSEQTETRHMDIRNLVYTDNSSTTESQKTSVARHHMTETSEVSRCLSSPDGEANIRPFPCEEDITSIPLKQVNRKQLLKLKGRRSVTINKILLIITIVSFVSFLPNLFLTIITLEHDDFLSKLSFTETSVYQIFSGSFYIKNVAFPIIYGLYDTKFIKETRKLYSFIVPPCFKG</sequence>
<keyword evidence="4 8" id="KW-0297">G-protein coupled receptor</keyword>
<dbReference type="InterPro" id="IPR017452">
    <property type="entry name" value="GPCR_Rhodpsn_7TM"/>
</dbReference>
<dbReference type="Pfam" id="PF00001">
    <property type="entry name" value="7tm_1"/>
    <property type="match status" value="1"/>
</dbReference>
<accession>A0ABD3V726</accession>
<evidence type="ECO:0000256" key="3">
    <source>
        <dbReference type="ARBA" id="ARBA00022989"/>
    </source>
</evidence>
<dbReference type="PANTHER" id="PTHR24238">
    <property type="entry name" value="G-PROTEIN COUPLED RECEPTOR"/>
    <property type="match status" value="1"/>
</dbReference>
<feature type="transmembrane region" description="Helical" evidence="9">
    <location>
        <begin position="370"/>
        <end position="389"/>
    </location>
</feature>
<feature type="transmembrane region" description="Helical" evidence="9">
    <location>
        <begin position="32"/>
        <end position="57"/>
    </location>
</feature>
<organism evidence="11 12">
    <name type="scientific">Sinanodonta woodiana</name>
    <name type="common">Chinese pond mussel</name>
    <name type="synonym">Anodonta woodiana</name>
    <dbReference type="NCBI Taxonomy" id="1069815"/>
    <lineage>
        <taxon>Eukaryota</taxon>
        <taxon>Metazoa</taxon>
        <taxon>Spiralia</taxon>
        <taxon>Lophotrochozoa</taxon>
        <taxon>Mollusca</taxon>
        <taxon>Bivalvia</taxon>
        <taxon>Autobranchia</taxon>
        <taxon>Heteroconchia</taxon>
        <taxon>Palaeoheterodonta</taxon>
        <taxon>Unionida</taxon>
        <taxon>Unionoidea</taxon>
        <taxon>Unionidae</taxon>
        <taxon>Unioninae</taxon>
        <taxon>Sinanodonta</taxon>
    </lineage>
</organism>
<gene>
    <name evidence="11" type="ORF">ACJMK2_012079</name>
</gene>
<protein>
    <recommendedName>
        <fullName evidence="10">G-protein coupled receptors family 1 profile domain-containing protein</fullName>
    </recommendedName>
</protein>
<evidence type="ECO:0000256" key="8">
    <source>
        <dbReference type="RuleBase" id="RU000688"/>
    </source>
</evidence>
<evidence type="ECO:0000259" key="10">
    <source>
        <dbReference type="PROSITE" id="PS50262"/>
    </source>
</evidence>
<evidence type="ECO:0000313" key="11">
    <source>
        <dbReference type="EMBL" id="KAL3857404.1"/>
    </source>
</evidence>
<reference evidence="11 12" key="1">
    <citation type="submission" date="2024-11" db="EMBL/GenBank/DDBJ databases">
        <title>Chromosome-level genome assembly of the freshwater bivalve Anodonta woodiana.</title>
        <authorList>
            <person name="Chen X."/>
        </authorList>
    </citation>
    <scope>NUCLEOTIDE SEQUENCE [LARGE SCALE GENOMIC DNA]</scope>
    <source>
        <strain evidence="11">MN2024</strain>
        <tissue evidence="11">Gills</tissue>
    </source>
</reference>
<dbReference type="AlphaFoldDB" id="A0ABD3V726"/>
<dbReference type="PROSITE" id="PS50262">
    <property type="entry name" value="G_PROTEIN_RECEP_F1_2"/>
    <property type="match status" value="1"/>
</dbReference>
<feature type="transmembrane region" description="Helical" evidence="9">
    <location>
        <begin position="201"/>
        <end position="221"/>
    </location>
</feature>
<evidence type="ECO:0000313" key="12">
    <source>
        <dbReference type="Proteomes" id="UP001634394"/>
    </source>
</evidence>
<keyword evidence="2 8" id="KW-0812">Transmembrane</keyword>
<evidence type="ECO:0000256" key="9">
    <source>
        <dbReference type="SAM" id="Phobius"/>
    </source>
</evidence>
<dbReference type="GO" id="GO:0016020">
    <property type="term" value="C:membrane"/>
    <property type="evidence" value="ECO:0007669"/>
    <property type="project" value="UniProtKB-SubCell"/>
</dbReference>
<comment type="similarity">
    <text evidence="8">Belongs to the G-protein coupled receptor 1 family.</text>
</comment>
<feature type="transmembrane region" description="Helical" evidence="9">
    <location>
        <begin position="69"/>
        <end position="93"/>
    </location>
</feature>
<dbReference type="InterPro" id="IPR000276">
    <property type="entry name" value="GPCR_Rhodpsn"/>
</dbReference>
<feature type="transmembrane region" description="Helical" evidence="9">
    <location>
        <begin position="147"/>
        <end position="168"/>
    </location>
</feature>
<comment type="subcellular location">
    <subcellularLocation>
        <location evidence="1">Membrane</location>
        <topology evidence="1">Multi-pass membrane protein</topology>
    </subcellularLocation>
</comment>
<evidence type="ECO:0000256" key="5">
    <source>
        <dbReference type="ARBA" id="ARBA00023136"/>
    </source>
</evidence>
<keyword evidence="5 9" id="KW-0472">Membrane</keyword>
<dbReference type="SUPFAM" id="SSF81321">
    <property type="entry name" value="Family A G protein-coupled receptor-like"/>
    <property type="match status" value="1"/>
</dbReference>
<dbReference type="Proteomes" id="UP001634394">
    <property type="component" value="Unassembled WGS sequence"/>
</dbReference>
<evidence type="ECO:0000256" key="4">
    <source>
        <dbReference type="ARBA" id="ARBA00023040"/>
    </source>
</evidence>
<proteinExistence type="inferred from homology"/>
<keyword evidence="6 8" id="KW-0675">Receptor</keyword>
<keyword evidence="12" id="KW-1185">Reference proteome</keyword>
<dbReference type="PRINTS" id="PR00237">
    <property type="entry name" value="GPCRRHODOPSN"/>
</dbReference>
<dbReference type="EMBL" id="JBJQND010000013">
    <property type="protein sequence ID" value="KAL3857404.1"/>
    <property type="molecule type" value="Genomic_DNA"/>
</dbReference>
<dbReference type="Gene3D" id="1.20.1070.10">
    <property type="entry name" value="Rhodopsin 7-helix transmembrane proteins"/>
    <property type="match status" value="1"/>
</dbReference>
<dbReference type="PANTHER" id="PTHR24238:SF47">
    <property type="entry name" value="ECDYSTEROIDS_DOPAMINE RECEPTOR-RELATED"/>
    <property type="match status" value="1"/>
</dbReference>
<feature type="domain" description="G-protein coupled receptors family 1 profile" evidence="10">
    <location>
        <begin position="48"/>
        <end position="386"/>
    </location>
</feature>
<feature type="transmembrane region" description="Helical" evidence="9">
    <location>
        <begin position="328"/>
        <end position="350"/>
    </location>
</feature>
<comment type="caution">
    <text evidence="11">The sequence shown here is derived from an EMBL/GenBank/DDBJ whole genome shotgun (WGS) entry which is preliminary data.</text>
</comment>
<name>A0ABD3V726_SINWO</name>
<evidence type="ECO:0000256" key="1">
    <source>
        <dbReference type="ARBA" id="ARBA00004141"/>
    </source>
</evidence>
<evidence type="ECO:0000256" key="6">
    <source>
        <dbReference type="ARBA" id="ARBA00023170"/>
    </source>
</evidence>
<evidence type="ECO:0000256" key="7">
    <source>
        <dbReference type="ARBA" id="ARBA00023224"/>
    </source>
</evidence>
<evidence type="ECO:0000256" key="2">
    <source>
        <dbReference type="ARBA" id="ARBA00022692"/>
    </source>
</evidence>